<accession>A0A3E2NY50</accession>
<dbReference type="InterPro" id="IPR025510">
    <property type="entry name" value="DUF4397"/>
</dbReference>
<reference evidence="2 3" key="1">
    <citation type="submission" date="2018-08" db="EMBL/GenBank/DDBJ databases">
        <title>Mucilaginibacter terrae sp. nov., isolated from manganese diggings.</title>
        <authorList>
            <person name="Huang Y."/>
            <person name="Zhou Z."/>
        </authorList>
    </citation>
    <scope>NUCLEOTIDE SEQUENCE [LARGE SCALE GENOMIC DNA]</scope>
    <source>
        <strain evidence="2 3">ZH6</strain>
    </source>
</reference>
<feature type="domain" description="DUF4397" evidence="1">
    <location>
        <begin position="44"/>
        <end position="158"/>
    </location>
</feature>
<dbReference type="OrthoDB" id="9792011at2"/>
<name>A0A3E2NY50_9SPHI</name>
<evidence type="ECO:0000313" key="2">
    <source>
        <dbReference type="EMBL" id="RFZ85944.1"/>
    </source>
</evidence>
<dbReference type="Pfam" id="PF14344">
    <property type="entry name" value="DUF4397"/>
    <property type="match status" value="1"/>
</dbReference>
<evidence type="ECO:0000259" key="1">
    <source>
        <dbReference type="Pfam" id="PF14344"/>
    </source>
</evidence>
<keyword evidence="3" id="KW-1185">Reference proteome</keyword>
<sequence length="241" mass="26252">MLTMTQIQQKLVRRAGIFGMICLLAVSLSSCLKNNDNTVQPPFALLSVINASPGSPNVDFYLDQNRASVYPIIYGSGLDYLQAYSGNRKASFYTAGTQTLYLADTIKLQQDKYYSLFLANEAGHQETILVNDSISRPADGKAAIRFVNLSQNAPAADLVIKDGATLVTNKGYKGVSPFVPVDQKANYTIEVRQTGTTTVLASLTNVPLNNGSIYTVWLQGVNGATDAKKLTAKIQKNVFYY</sequence>
<gene>
    <name evidence="2" type="ORF">DYU05_10270</name>
</gene>
<organism evidence="2 3">
    <name type="scientific">Mucilaginibacter terrenus</name>
    <dbReference type="NCBI Taxonomy" id="2482727"/>
    <lineage>
        <taxon>Bacteria</taxon>
        <taxon>Pseudomonadati</taxon>
        <taxon>Bacteroidota</taxon>
        <taxon>Sphingobacteriia</taxon>
        <taxon>Sphingobacteriales</taxon>
        <taxon>Sphingobacteriaceae</taxon>
        <taxon>Mucilaginibacter</taxon>
    </lineage>
</organism>
<dbReference type="Proteomes" id="UP000260823">
    <property type="component" value="Unassembled WGS sequence"/>
</dbReference>
<evidence type="ECO:0000313" key="3">
    <source>
        <dbReference type="Proteomes" id="UP000260823"/>
    </source>
</evidence>
<dbReference type="AlphaFoldDB" id="A0A3E2NY50"/>
<proteinExistence type="predicted"/>
<comment type="caution">
    <text evidence="2">The sequence shown here is derived from an EMBL/GenBank/DDBJ whole genome shotgun (WGS) entry which is preliminary data.</text>
</comment>
<protein>
    <submittedName>
        <fullName evidence="2">DUF4397 domain-containing protein</fullName>
    </submittedName>
</protein>
<dbReference type="EMBL" id="QWDE01000001">
    <property type="protein sequence ID" value="RFZ85944.1"/>
    <property type="molecule type" value="Genomic_DNA"/>
</dbReference>